<accession>A0ABV0SFX6</accession>
<evidence type="ECO:0000256" key="1">
    <source>
        <dbReference type="SAM" id="MobiDB-lite"/>
    </source>
</evidence>
<evidence type="ECO:0000313" key="2">
    <source>
        <dbReference type="EMBL" id="MEQ2219454.1"/>
    </source>
</evidence>
<dbReference type="EMBL" id="JAHRIN010079437">
    <property type="protein sequence ID" value="MEQ2219454.1"/>
    <property type="molecule type" value="Genomic_DNA"/>
</dbReference>
<organism evidence="2 3">
    <name type="scientific">Xenoophorus captivus</name>
    <dbReference type="NCBI Taxonomy" id="1517983"/>
    <lineage>
        <taxon>Eukaryota</taxon>
        <taxon>Metazoa</taxon>
        <taxon>Chordata</taxon>
        <taxon>Craniata</taxon>
        <taxon>Vertebrata</taxon>
        <taxon>Euteleostomi</taxon>
        <taxon>Actinopterygii</taxon>
        <taxon>Neopterygii</taxon>
        <taxon>Teleostei</taxon>
        <taxon>Neoteleostei</taxon>
        <taxon>Acanthomorphata</taxon>
        <taxon>Ovalentaria</taxon>
        <taxon>Atherinomorphae</taxon>
        <taxon>Cyprinodontiformes</taxon>
        <taxon>Goodeidae</taxon>
        <taxon>Xenoophorus</taxon>
    </lineage>
</organism>
<protein>
    <submittedName>
        <fullName evidence="2">Uncharacterized protein</fullName>
    </submittedName>
</protein>
<evidence type="ECO:0000313" key="3">
    <source>
        <dbReference type="Proteomes" id="UP001434883"/>
    </source>
</evidence>
<reference evidence="2 3" key="1">
    <citation type="submission" date="2021-06" db="EMBL/GenBank/DDBJ databases">
        <authorList>
            <person name="Palmer J.M."/>
        </authorList>
    </citation>
    <scope>NUCLEOTIDE SEQUENCE [LARGE SCALE GENOMIC DNA]</scope>
    <source>
        <strain evidence="2 3">XC_2019</strain>
        <tissue evidence="2">Muscle</tissue>
    </source>
</reference>
<feature type="compositionally biased region" description="Basic and acidic residues" evidence="1">
    <location>
        <begin position="174"/>
        <end position="189"/>
    </location>
</feature>
<keyword evidence="3" id="KW-1185">Reference proteome</keyword>
<sequence>MTIRTCSRKGKVHMHPTVRLFLTSSSVDPHLTSGKVLTRFFLLPYLHGINVDDRYSIHVVGERPGEWQAWVYLIHEGRIHLKPDIIVESGVDRCLISPEVLTKVLAGVTPKEDTAYKLFFDNSIANTSTSNGSADFDLNVHESCARALSGNNQDAAVQVHHVDHMHRYAEEAAELPRLDSTHFPEGQREDEQEVGDGEMEPVPSLSVVVLTVFW</sequence>
<dbReference type="Proteomes" id="UP001434883">
    <property type="component" value="Unassembled WGS sequence"/>
</dbReference>
<proteinExistence type="predicted"/>
<feature type="compositionally biased region" description="Acidic residues" evidence="1">
    <location>
        <begin position="190"/>
        <end position="199"/>
    </location>
</feature>
<feature type="region of interest" description="Disordered" evidence="1">
    <location>
        <begin position="174"/>
        <end position="200"/>
    </location>
</feature>
<comment type="caution">
    <text evidence="2">The sequence shown here is derived from an EMBL/GenBank/DDBJ whole genome shotgun (WGS) entry which is preliminary data.</text>
</comment>
<gene>
    <name evidence="2" type="ORF">XENOCAPTIV_018200</name>
</gene>
<name>A0ABV0SFX6_9TELE</name>